<evidence type="ECO:0000313" key="2">
    <source>
        <dbReference type="Proteomes" id="UP000002484"/>
    </source>
</evidence>
<name>E3ITU9_PSEI1</name>
<dbReference type="Proteomes" id="UP000002484">
    <property type="component" value="Chromosome"/>
</dbReference>
<keyword evidence="2" id="KW-1185">Reference proteome</keyword>
<protein>
    <recommendedName>
        <fullName evidence="3">Metallothionein</fullName>
    </recommendedName>
</protein>
<gene>
    <name evidence="1" type="ordered locus">FraEuI1c_1946</name>
</gene>
<reference evidence="1 2" key="1">
    <citation type="submission" date="2010-10" db="EMBL/GenBank/DDBJ databases">
        <title>Complete sequence of Frankia sp. EuI1c.</title>
        <authorList>
            <consortium name="US DOE Joint Genome Institute"/>
            <person name="Lucas S."/>
            <person name="Copeland A."/>
            <person name="Lapidus A."/>
            <person name="Cheng J.-F."/>
            <person name="Bruce D."/>
            <person name="Goodwin L."/>
            <person name="Pitluck S."/>
            <person name="Chertkov O."/>
            <person name="Detter J.C."/>
            <person name="Han C."/>
            <person name="Tapia R."/>
            <person name="Land M."/>
            <person name="Hauser L."/>
            <person name="Jeffries C."/>
            <person name="Kyrpides N."/>
            <person name="Ivanova N."/>
            <person name="Mikhailova N."/>
            <person name="Beauchemin N."/>
            <person name="Sen A."/>
            <person name="Sur S.A."/>
            <person name="Gtari M."/>
            <person name="Wall L."/>
            <person name="Tisa L."/>
            <person name="Woyke T."/>
        </authorList>
    </citation>
    <scope>NUCLEOTIDE SEQUENCE [LARGE SCALE GENOMIC DNA]</scope>
    <source>
        <strain evidence="2">DSM 45817 / CECT 9037 / EuI1c</strain>
    </source>
</reference>
<dbReference type="STRING" id="298654.FraEuI1c_1946"/>
<dbReference type="InParanoid" id="E3ITU9"/>
<dbReference type="RefSeq" id="WP_013423115.1">
    <property type="nucleotide sequence ID" value="NC_014666.1"/>
</dbReference>
<evidence type="ECO:0000313" key="1">
    <source>
        <dbReference type="EMBL" id="ADP79996.1"/>
    </source>
</evidence>
<dbReference type="KEGG" id="fri:FraEuI1c_1946"/>
<evidence type="ECO:0008006" key="3">
    <source>
        <dbReference type="Google" id="ProtNLM"/>
    </source>
</evidence>
<accession>E3ITU9</accession>
<organism evidence="1 2">
    <name type="scientific">Pseudofrankia inefficax (strain DSM 45817 / CECT 9037 / DDB 130130 / EuI1c)</name>
    <name type="common">Frankia inefficax</name>
    <dbReference type="NCBI Taxonomy" id="298654"/>
    <lineage>
        <taxon>Bacteria</taxon>
        <taxon>Bacillati</taxon>
        <taxon>Actinomycetota</taxon>
        <taxon>Actinomycetes</taxon>
        <taxon>Frankiales</taxon>
        <taxon>Frankiaceae</taxon>
        <taxon>Pseudofrankia</taxon>
    </lineage>
</organism>
<sequence length="87" mass="9261">MSVCEVCGNDYAMSFEVHAQGAVHVFDSFECAIHAMSPVCEHCGVKISGHGVEADGRFYCCAHCARGEGVDSSLIRDHADTGRLAQA</sequence>
<dbReference type="OrthoDB" id="163862at2"/>
<dbReference type="HOGENOM" id="CLU_178581_0_0_11"/>
<dbReference type="AlphaFoldDB" id="E3ITU9"/>
<dbReference type="EMBL" id="CP002299">
    <property type="protein sequence ID" value="ADP79996.1"/>
    <property type="molecule type" value="Genomic_DNA"/>
</dbReference>
<proteinExistence type="predicted"/>
<dbReference type="eggNOG" id="ENOG5032YT5">
    <property type="taxonomic scope" value="Bacteria"/>
</dbReference>